<name>A0A914I681_GLORO</name>
<feature type="compositionally biased region" description="Acidic residues" evidence="1">
    <location>
        <begin position="130"/>
        <end position="143"/>
    </location>
</feature>
<sequence>MTIIINSRPPVPIQPRSSYSQSVVLQHKMGPIHSPTATAAAAAIVSNFPLPPFQTLLISGQTAATSLMMSSSFPSRKKGPPMFRPERVFRTGSKSKGRAAAGRVQRRMDDDAGREKTTNTDEHERWKKEEEEEEEEEEGEEEEGRTRKEEKEDGGRKGKGPAD</sequence>
<proteinExistence type="predicted"/>
<accession>A0A914I681</accession>
<feature type="compositionally biased region" description="Basic and acidic residues" evidence="1">
    <location>
        <begin position="106"/>
        <end position="129"/>
    </location>
</feature>
<feature type="region of interest" description="Disordered" evidence="1">
    <location>
        <begin position="70"/>
        <end position="163"/>
    </location>
</feature>
<evidence type="ECO:0000313" key="3">
    <source>
        <dbReference type="WBParaSite" id="Gr19_v10_g7145.t1"/>
    </source>
</evidence>
<evidence type="ECO:0000256" key="1">
    <source>
        <dbReference type="SAM" id="MobiDB-lite"/>
    </source>
</evidence>
<dbReference type="AlphaFoldDB" id="A0A914I681"/>
<dbReference type="Proteomes" id="UP000887572">
    <property type="component" value="Unplaced"/>
</dbReference>
<protein>
    <submittedName>
        <fullName evidence="3">Uncharacterized protein</fullName>
    </submittedName>
</protein>
<organism evidence="2 3">
    <name type="scientific">Globodera rostochiensis</name>
    <name type="common">Golden nematode worm</name>
    <name type="synonym">Heterodera rostochiensis</name>
    <dbReference type="NCBI Taxonomy" id="31243"/>
    <lineage>
        <taxon>Eukaryota</taxon>
        <taxon>Metazoa</taxon>
        <taxon>Ecdysozoa</taxon>
        <taxon>Nematoda</taxon>
        <taxon>Chromadorea</taxon>
        <taxon>Rhabditida</taxon>
        <taxon>Tylenchina</taxon>
        <taxon>Tylenchomorpha</taxon>
        <taxon>Tylenchoidea</taxon>
        <taxon>Heteroderidae</taxon>
        <taxon>Heteroderinae</taxon>
        <taxon>Globodera</taxon>
    </lineage>
</organism>
<reference evidence="3" key="1">
    <citation type="submission" date="2022-11" db="UniProtKB">
        <authorList>
            <consortium name="WormBaseParasite"/>
        </authorList>
    </citation>
    <scope>IDENTIFICATION</scope>
</reference>
<feature type="compositionally biased region" description="Basic and acidic residues" evidence="1">
    <location>
        <begin position="144"/>
        <end position="163"/>
    </location>
</feature>
<dbReference type="WBParaSite" id="Gr19_v10_g7145.t1">
    <property type="protein sequence ID" value="Gr19_v10_g7145.t1"/>
    <property type="gene ID" value="Gr19_v10_g7145"/>
</dbReference>
<evidence type="ECO:0000313" key="2">
    <source>
        <dbReference type="Proteomes" id="UP000887572"/>
    </source>
</evidence>
<keyword evidence="2" id="KW-1185">Reference proteome</keyword>